<proteinExistence type="predicted"/>
<dbReference type="Gene3D" id="3.40.30.10">
    <property type="entry name" value="Glutaredoxin"/>
    <property type="match status" value="1"/>
</dbReference>
<evidence type="ECO:0000313" key="1">
    <source>
        <dbReference type="EMBL" id="GAH16992.1"/>
    </source>
</evidence>
<comment type="caution">
    <text evidence="1">The sequence shown here is derived from an EMBL/GenBank/DDBJ whole genome shotgun (WGS) entry which is preliminary data.</text>
</comment>
<dbReference type="EMBL" id="BART01033055">
    <property type="protein sequence ID" value="GAH16992.1"/>
    <property type="molecule type" value="Genomic_DNA"/>
</dbReference>
<dbReference type="InterPro" id="IPR036249">
    <property type="entry name" value="Thioredoxin-like_sf"/>
</dbReference>
<reference evidence="1" key="1">
    <citation type="journal article" date="2014" name="Front. Microbiol.">
        <title>High frequency of phylogenetically diverse reductive dehalogenase-homologous genes in deep subseafloor sedimentary metagenomes.</title>
        <authorList>
            <person name="Kawai M."/>
            <person name="Futagami T."/>
            <person name="Toyoda A."/>
            <person name="Takaki Y."/>
            <person name="Nishi S."/>
            <person name="Hori S."/>
            <person name="Arai W."/>
            <person name="Tsubouchi T."/>
            <person name="Morono Y."/>
            <person name="Uchiyama I."/>
            <person name="Ito T."/>
            <person name="Fujiyama A."/>
            <person name="Inagaki F."/>
            <person name="Takami H."/>
        </authorList>
    </citation>
    <scope>NUCLEOTIDE SEQUENCE</scope>
    <source>
        <strain evidence="1">Expedition CK06-06</strain>
    </source>
</reference>
<sequence>AKKHNLTFRVLCDNGNKVASQFGLVFSLPGDLRGLYSSFGIDLERFNGDASWTLPMPARYILDQQGRILSADVNPDYTRRPEPGDIIEILKAL</sequence>
<organism evidence="1">
    <name type="scientific">marine sediment metagenome</name>
    <dbReference type="NCBI Taxonomy" id="412755"/>
    <lineage>
        <taxon>unclassified sequences</taxon>
        <taxon>metagenomes</taxon>
        <taxon>ecological metagenomes</taxon>
    </lineage>
</organism>
<name>X1D9U3_9ZZZZ</name>
<feature type="non-terminal residue" evidence="1">
    <location>
        <position position="1"/>
    </location>
</feature>
<dbReference type="AlphaFoldDB" id="X1D9U3"/>
<accession>X1D9U3</accession>
<protein>
    <submittedName>
        <fullName evidence="1">Uncharacterized protein</fullName>
    </submittedName>
</protein>
<gene>
    <name evidence="1" type="ORF">S01H4_56935</name>
</gene>
<dbReference type="SUPFAM" id="SSF52833">
    <property type="entry name" value="Thioredoxin-like"/>
    <property type="match status" value="1"/>
</dbReference>